<evidence type="ECO:0000313" key="3">
    <source>
        <dbReference type="Proteomes" id="UP001371456"/>
    </source>
</evidence>
<feature type="region of interest" description="Disordered" evidence="1">
    <location>
        <begin position="285"/>
        <end position="305"/>
    </location>
</feature>
<dbReference type="Proteomes" id="UP001371456">
    <property type="component" value="Unassembled WGS sequence"/>
</dbReference>
<dbReference type="AlphaFoldDB" id="A0AAN8YIK4"/>
<gene>
    <name evidence="2" type="ORF">RDI58_007115</name>
</gene>
<sequence>MQVDPKRDVIEILLPFWDSTNNVFVSQILSNLRGNRRFYWVWNEVAPSEACSPKGRIHQQMFSTLQHLQSQGGIIRQRPKRSVKKPIDHEAEIKIKVELAMHDYLAKNHVLRVELELARGALTQQRVKFEKERANETQRETLLQVQVNMATIRGAHIAKLAVSRQQQLRAGDQKSQINFDLERAQWIRETRVHHLADRAAQIPLNYQKMNHEQFLAEVPEFAKYLTTLLQDMYQSVGGRLRPQSLFDPYANTSSITRTSTVCPLSTPMMSNPLFVPTELTNNVLQPTMVPKSNKDPPSKIPRDRR</sequence>
<proteinExistence type="predicted"/>
<protein>
    <submittedName>
        <fullName evidence="2">Uncharacterized protein</fullName>
    </submittedName>
</protein>
<reference evidence="2 3" key="1">
    <citation type="submission" date="2024-02" db="EMBL/GenBank/DDBJ databases">
        <title>de novo genome assembly of Solanum bulbocastanum strain 11H21.</title>
        <authorList>
            <person name="Hosaka A.J."/>
        </authorList>
    </citation>
    <scope>NUCLEOTIDE SEQUENCE [LARGE SCALE GENOMIC DNA]</scope>
    <source>
        <tissue evidence="2">Young leaves</tissue>
    </source>
</reference>
<feature type="compositionally biased region" description="Basic and acidic residues" evidence="1">
    <location>
        <begin position="292"/>
        <end position="305"/>
    </location>
</feature>
<accession>A0AAN8YIK4</accession>
<keyword evidence="3" id="KW-1185">Reference proteome</keyword>
<name>A0AAN8YIK4_SOLBU</name>
<evidence type="ECO:0000313" key="2">
    <source>
        <dbReference type="EMBL" id="KAK6793662.1"/>
    </source>
</evidence>
<organism evidence="2 3">
    <name type="scientific">Solanum bulbocastanum</name>
    <name type="common">Wild potato</name>
    <dbReference type="NCBI Taxonomy" id="147425"/>
    <lineage>
        <taxon>Eukaryota</taxon>
        <taxon>Viridiplantae</taxon>
        <taxon>Streptophyta</taxon>
        <taxon>Embryophyta</taxon>
        <taxon>Tracheophyta</taxon>
        <taxon>Spermatophyta</taxon>
        <taxon>Magnoliopsida</taxon>
        <taxon>eudicotyledons</taxon>
        <taxon>Gunneridae</taxon>
        <taxon>Pentapetalae</taxon>
        <taxon>asterids</taxon>
        <taxon>lamiids</taxon>
        <taxon>Solanales</taxon>
        <taxon>Solanaceae</taxon>
        <taxon>Solanoideae</taxon>
        <taxon>Solaneae</taxon>
        <taxon>Solanum</taxon>
    </lineage>
</organism>
<comment type="caution">
    <text evidence="2">The sequence shown here is derived from an EMBL/GenBank/DDBJ whole genome shotgun (WGS) entry which is preliminary data.</text>
</comment>
<dbReference type="EMBL" id="JBANQN010000003">
    <property type="protein sequence ID" value="KAK6793662.1"/>
    <property type="molecule type" value="Genomic_DNA"/>
</dbReference>
<evidence type="ECO:0000256" key="1">
    <source>
        <dbReference type="SAM" id="MobiDB-lite"/>
    </source>
</evidence>